<dbReference type="Pfam" id="PF06580">
    <property type="entry name" value="His_kinase"/>
    <property type="match status" value="1"/>
</dbReference>
<feature type="transmembrane region" description="Helical" evidence="9">
    <location>
        <begin position="241"/>
        <end position="257"/>
    </location>
</feature>
<reference evidence="12 13" key="1">
    <citation type="submission" date="2019-10" db="EMBL/GenBank/DDBJ databases">
        <title>Description of Paenibacillus terricola sp. nov.</title>
        <authorList>
            <person name="Carlier A."/>
            <person name="Qi S."/>
        </authorList>
    </citation>
    <scope>NUCLEOTIDE SEQUENCE [LARGE SCALE GENOMIC DNA]</scope>
    <source>
        <strain evidence="12 13">LMG 31459</strain>
    </source>
</reference>
<evidence type="ECO:0000256" key="7">
    <source>
        <dbReference type="ARBA" id="ARBA00023012"/>
    </source>
</evidence>
<evidence type="ECO:0000256" key="4">
    <source>
        <dbReference type="ARBA" id="ARBA00022741"/>
    </source>
</evidence>
<feature type="transmembrane region" description="Helical" evidence="9">
    <location>
        <begin position="277"/>
        <end position="294"/>
    </location>
</feature>
<evidence type="ECO:0000256" key="1">
    <source>
        <dbReference type="ARBA" id="ARBA00000085"/>
    </source>
</evidence>
<feature type="domain" description="Response regulatory" evidence="11">
    <location>
        <begin position="707"/>
        <end position="823"/>
    </location>
</feature>
<dbReference type="InterPro" id="IPR008979">
    <property type="entry name" value="Galactose-bd-like_sf"/>
</dbReference>
<dbReference type="InterPro" id="IPR005467">
    <property type="entry name" value="His_kinase_dom"/>
</dbReference>
<proteinExistence type="predicted"/>
<accession>A0ABX1YIG8</accession>
<keyword evidence="9" id="KW-1133">Transmembrane helix</keyword>
<dbReference type="PANTHER" id="PTHR43047:SF72">
    <property type="entry name" value="OSMOSENSING HISTIDINE PROTEIN KINASE SLN1"/>
    <property type="match status" value="1"/>
</dbReference>
<keyword evidence="7" id="KW-0902">Two-component regulatory system</keyword>
<evidence type="ECO:0000256" key="3">
    <source>
        <dbReference type="ARBA" id="ARBA00022679"/>
    </source>
</evidence>
<feature type="transmembrane region" description="Helical" evidence="9">
    <location>
        <begin position="212"/>
        <end position="234"/>
    </location>
</feature>
<keyword evidence="6" id="KW-0067">ATP-binding</keyword>
<keyword evidence="9" id="KW-0472">Membrane</keyword>
<comment type="catalytic activity">
    <reaction evidence="1">
        <text>ATP + protein L-histidine = ADP + protein N-phospho-L-histidine.</text>
        <dbReference type="EC" id="2.7.13.3"/>
    </reaction>
</comment>
<dbReference type="CDD" id="cd16922">
    <property type="entry name" value="HATPase_EvgS-ArcB-TorS-like"/>
    <property type="match status" value="1"/>
</dbReference>
<dbReference type="SUPFAM" id="SSF49785">
    <property type="entry name" value="Galactose-binding domain-like"/>
    <property type="match status" value="1"/>
</dbReference>
<dbReference type="Gene3D" id="3.40.50.2300">
    <property type="match status" value="1"/>
</dbReference>
<dbReference type="EMBL" id="WHOB01000027">
    <property type="protein sequence ID" value="NOU79489.1"/>
    <property type="molecule type" value="Genomic_DNA"/>
</dbReference>
<evidence type="ECO:0000256" key="9">
    <source>
        <dbReference type="SAM" id="Phobius"/>
    </source>
</evidence>
<evidence type="ECO:0000259" key="11">
    <source>
        <dbReference type="PROSITE" id="PS50110"/>
    </source>
</evidence>
<dbReference type="InterPro" id="IPR011623">
    <property type="entry name" value="7TMR_DISM_rcpt_extracell_dom1"/>
</dbReference>
<dbReference type="Pfam" id="PF00072">
    <property type="entry name" value="Response_reg"/>
    <property type="match status" value="1"/>
</dbReference>
<dbReference type="Gene3D" id="2.60.120.260">
    <property type="entry name" value="Galactose-binding domain-like"/>
    <property type="match status" value="1"/>
</dbReference>
<keyword evidence="3" id="KW-0808">Transferase</keyword>
<gene>
    <name evidence="12" type="ORF">GC101_11430</name>
</gene>
<name>A0ABX1YIG8_9BACL</name>
<keyword evidence="9" id="KW-0812">Transmembrane</keyword>
<sequence>MNRESAKYYLKYVVLTLCFLVLLVGLQRVWQKGFFSPEQPKAEQGVLDFRGWNFEQSHSLVLDGQWDFYPSKWMTSGDILSRSGRNEQTIQVPGNWTQATGSSYGYGTYVLRIRIDQPMEQPYVFWFHQIQASSEIEVNGKVLYTMGQPAAVKEQYRPESVPFTVSYDAGNEDEIILIIRTANFDHGTKSGISYSIRFGAEAAIDRERRLSVGFQLGTIIIFLLHAVYAGILLIMSRQRTLWIFILLLLCTALSVAADNDAILMNVLPLNYTWGIKIKLLSYLWLVFSMLLLTYRFNTPKVTALSFRIYVTILTTYSIYMLFFPVKDILNHAYWMFGGLYNLPAVWMFMLYGKMVYQRKKDTGFLLFAASAIIAGLIWGAVVNNGEKNLPFYPIDILSAIVGFSAYWFKQFVRRSYENQELTHKLLIDHQQKDKFLVHTSRALKKPLDSILQLAHSQSAASTQAADSPSHKNIELLIKIGNRMSLLLGDLLDAPVLGEKGIQLNFKDVELRKVITDVLNMLIYLMEGKPLQLRINISSKLSHVYADEKRLSQILFNLLHNAIKYTEQGEIIIEASTVGDRVKVSITDTGIGMDDETTARIFNPYEQGQQNIEGGMGLGLSISRRLTELHHGELTVVSRLHEGSAFSFTLPSSQHQMRLIPEDSQMHTGHYPAGRVKDQRRNISEDKGSANKVHAESSGPLYEMARPNILIVDDDPVNLKVLANILSEENYRLTAVSSAHEALELIRSASWDLLIADVTMPQMSGHELTKQVRQHFDITELPILLLITHSISEESYTEFLHGANDYVTKPVERLELKYRVQALISLKQSIDQSLRMETAYLQAQIKPHFLFNTINSIMALSEFDMEQMRNVAGAFADYLRYSVDFINTNQLVDLENEISLVKSYLFIEQVRFGDRLTVVWEIQPALRFKLPPLSIQPLVENAVRHGLLSRAKGGELVVRIYQAEAGACVEIIDNGKGIPAAQIENLLSLTRHNTGGIGLRNTNRRLIQRYGQGLLIQSEPGRGTTVSFMIPHDNHPVA</sequence>
<keyword evidence="4" id="KW-0547">Nucleotide-binding</keyword>
<dbReference type="Pfam" id="PF02518">
    <property type="entry name" value="HATPase_c"/>
    <property type="match status" value="2"/>
</dbReference>
<keyword evidence="8" id="KW-0597">Phosphoprotein</keyword>
<dbReference type="PROSITE" id="PS50109">
    <property type="entry name" value="HIS_KIN"/>
    <property type="match status" value="1"/>
</dbReference>
<comment type="caution">
    <text evidence="12">The sequence shown here is derived from an EMBL/GenBank/DDBJ whole genome shotgun (WGS) entry which is preliminary data.</text>
</comment>
<evidence type="ECO:0000256" key="8">
    <source>
        <dbReference type="PROSITE-ProRule" id="PRU00169"/>
    </source>
</evidence>
<feature type="domain" description="Histidine kinase" evidence="10">
    <location>
        <begin position="438"/>
        <end position="653"/>
    </location>
</feature>
<dbReference type="PRINTS" id="PR00344">
    <property type="entry name" value="BCTRLSENSOR"/>
</dbReference>
<dbReference type="InterPro" id="IPR011006">
    <property type="entry name" value="CheY-like_superfamily"/>
</dbReference>
<dbReference type="RefSeq" id="WP_171717347.1">
    <property type="nucleotide sequence ID" value="NZ_WHOB01000027.1"/>
</dbReference>
<dbReference type="Proteomes" id="UP000596857">
    <property type="component" value="Unassembled WGS sequence"/>
</dbReference>
<dbReference type="SMART" id="SM00448">
    <property type="entry name" value="REC"/>
    <property type="match status" value="1"/>
</dbReference>
<protein>
    <recommendedName>
        <fullName evidence="2">histidine kinase</fullName>
        <ecNumber evidence="2">2.7.13.3</ecNumber>
    </recommendedName>
</protein>
<evidence type="ECO:0000256" key="5">
    <source>
        <dbReference type="ARBA" id="ARBA00022777"/>
    </source>
</evidence>
<dbReference type="SMART" id="SM00387">
    <property type="entry name" value="HATPase_c"/>
    <property type="match status" value="2"/>
</dbReference>
<feature type="transmembrane region" description="Helical" evidence="9">
    <location>
        <begin position="363"/>
        <end position="383"/>
    </location>
</feature>
<feature type="transmembrane region" description="Helical" evidence="9">
    <location>
        <begin position="331"/>
        <end position="351"/>
    </location>
</feature>
<organism evidence="12 13">
    <name type="scientific">Paenibacillus phytohabitans</name>
    <dbReference type="NCBI Taxonomy" id="2654978"/>
    <lineage>
        <taxon>Bacteria</taxon>
        <taxon>Bacillati</taxon>
        <taxon>Bacillota</taxon>
        <taxon>Bacilli</taxon>
        <taxon>Bacillales</taxon>
        <taxon>Paenibacillaceae</taxon>
        <taxon>Paenibacillus</taxon>
    </lineage>
</organism>
<evidence type="ECO:0000313" key="12">
    <source>
        <dbReference type="EMBL" id="NOU79489.1"/>
    </source>
</evidence>
<evidence type="ECO:0000259" key="10">
    <source>
        <dbReference type="PROSITE" id="PS50109"/>
    </source>
</evidence>
<feature type="transmembrane region" description="Helical" evidence="9">
    <location>
        <begin position="306"/>
        <end position="325"/>
    </location>
</feature>
<dbReference type="InterPro" id="IPR003594">
    <property type="entry name" value="HATPase_dom"/>
</dbReference>
<keyword evidence="13" id="KW-1185">Reference proteome</keyword>
<dbReference type="EC" id="2.7.13.3" evidence="2"/>
<dbReference type="Gene3D" id="3.30.565.10">
    <property type="entry name" value="Histidine kinase-like ATPase, C-terminal domain"/>
    <property type="match status" value="2"/>
</dbReference>
<feature type="modified residue" description="4-aspartylphosphate" evidence="8">
    <location>
        <position position="756"/>
    </location>
</feature>
<dbReference type="SUPFAM" id="SSF52172">
    <property type="entry name" value="CheY-like"/>
    <property type="match status" value="1"/>
</dbReference>
<dbReference type="InterPro" id="IPR001789">
    <property type="entry name" value="Sig_transdc_resp-reg_receiver"/>
</dbReference>
<dbReference type="PROSITE" id="PS50110">
    <property type="entry name" value="RESPONSE_REGULATORY"/>
    <property type="match status" value="1"/>
</dbReference>
<keyword evidence="5" id="KW-0418">Kinase</keyword>
<evidence type="ECO:0000256" key="2">
    <source>
        <dbReference type="ARBA" id="ARBA00012438"/>
    </source>
</evidence>
<dbReference type="InterPro" id="IPR036890">
    <property type="entry name" value="HATPase_C_sf"/>
</dbReference>
<evidence type="ECO:0000256" key="6">
    <source>
        <dbReference type="ARBA" id="ARBA00022840"/>
    </source>
</evidence>
<dbReference type="PANTHER" id="PTHR43047">
    <property type="entry name" value="TWO-COMPONENT HISTIDINE PROTEIN KINASE"/>
    <property type="match status" value="1"/>
</dbReference>
<dbReference type="Pfam" id="PF07695">
    <property type="entry name" value="7TMR-DISM_7TM"/>
    <property type="match status" value="1"/>
</dbReference>
<evidence type="ECO:0000313" key="13">
    <source>
        <dbReference type="Proteomes" id="UP000596857"/>
    </source>
</evidence>
<dbReference type="SUPFAM" id="SSF55874">
    <property type="entry name" value="ATPase domain of HSP90 chaperone/DNA topoisomerase II/histidine kinase"/>
    <property type="match status" value="2"/>
</dbReference>
<dbReference type="InterPro" id="IPR004358">
    <property type="entry name" value="Sig_transdc_His_kin-like_C"/>
</dbReference>
<dbReference type="InterPro" id="IPR010559">
    <property type="entry name" value="Sig_transdc_His_kin_internal"/>
</dbReference>